<dbReference type="eggNOG" id="COG0236">
    <property type="taxonomic scope" value="Bacteria"/>
</dbReference>
<dbReference type="Proteomes" id="UP000005850">
    <property type="component" value="Chromosome"/>
</dbReference>
<evidence type="ECO:0000313" key="1">
    <source>
        <dbReference type="EMBL" id="AIG25212.1"/>
    </source>
</evidence>
<dbReference type="EMBL" id="CP007806">
    <property type="protein sequence ID" value="AIG25212.1"/>
    <property type="molecule type" value="Genomic_DNA"/>
</dbReference>
<name>A0A075QXY3_BRELA</name>
<evidence type="ECO:0008006" key="3">
    <source>
        <dbReference type="Google" id="ProtNLM"/>
    </source>
</evidence>
<sequence>MVKVHCLISCFCEVIKRYTHVDYRPYYFGVWDADFVKKEDGVLTYYTDNHEPIINGFEHLFRANVQEWYDSDKDKESNLQTFLELLDSRNEHQFVLVQIDMSLIPERDNKFALKPFPHFLMIAKTEKEDEWFMFDPDFRWEGNVKKATVIEAFLQNPFGGGYLFDARDIVAPSYEKTEQYFHATFQRNHNEFTSSLKELVTDMAEERNGYTLDMLLPAVKQVKVIAIRKYSYEYAFMFFKDYLQYSRDEFLRLAYQIEDVVQAFTTAQYLAVKMSMTKNLALLPPIIEALEEADAIELQIKEELERQFVQWTLMDRAAVTLNEEEWR</sequence>
<evidence type="ECO:0000313" key="2">
    <source>
        <dbReference type="Proteomes" id="UP000005850"/>
    </source>
</evidence>
<reference evidence="1 2" key="1">
    <citation type="journal article" date="2011" name="J. Bacteriol.">
        <title>Genome sequence of Brevibacillus laterosporus LMG 15441, a pathogen of invertebrates.</title>
        <authorList>
            <person name="Djukic M."/>
            <person name="Poehlein A."/>
            <person name="Thurmer A."/>
            <person name="Daniel R."/>
        </authorList>
    </citation>
    <scope>NUCLEOTIDE SEQUENCE [LARGE SCALE GENOMIC DNA]</scope>
    <source>
        <strain evidence="1 2">LMG 15441</strain>
    </source>
</reference>
<dbReference type="AlphaFoldDB" id="A0A075QXY3"/>
<dbReference type="RefSeq" id="WP_003335284.1">
    <property type="nucleotide sequence ID" value="NZ_CP007806.1"/>
</dbReference>
<dbReference type="HOGENOM" id="CLU_052637_0_0_9"/>
<dbReference type="Pfam" id="PF19468">
    <property type="entry name" value="DUF6005"/>
    <property type="match status" value="1"/>
</dbReference>
<organism evidence="1 2">
    <name type="scientific">Brevibacillus laterosporus LMG 15441</name>
    <dbReference type="NCBI Taxonomy" id="1042163"/>
    <lineage>
        <taxon>Bacteria</taxon>
        <taxon>Bacillati</taxon>
        <taxon>Bacillota</taxon>
        <taxon>Bacilli</taxon>
        <taxon>Bacillales</taxon>
        <taxon>Paenibacillaceae</taxon>
        <taxon>Brevibacillus</taxon>
    </lineage>
</organism>
<keyword evidence="2" id="KW-1185">Reference proteome</keyword>
<dbReference type="KEGG" id="blr:BRLA_c008710"/>
<accession>A0A075QXY3</accession>
<protein>
    <recommendedName>
        <fullName evidence="3">Petrobactin biosynthesis protein AsbE</fullName>
    </recommendedName>
</protein>
<dbReference type="InterPro" id="IPR046047">
    <property type="entry name" value="DUF6005"/>
</dbReference>
<proteinExistence type="predicted"/>
<dbReference type="STRING" id="1042163.BRLA_c008710"/>
<gene>
    <name evidence="1" type="ORF">BRLA_c008710</name>
</gene>